<dbReference type="RefSeq" id="WP_194114327.1">
    <property type="nucleotide sequence ID" value="NZ_JADFUA010000001.1"/>
</dbReference>
<sequence length="154" mass="16505">MSYTPAEVLPHAAPMILLDRIIAYDADQLEAELTVPAEGLFNDAEMGGAVPAWVGIEYLAQAVAAHDGCHCRDAGISPKIGFLLGSRNYESNVTAFLPGVHLRVRVAEVLRGENGMAVFEGLITGEQDGQAIRVTARINGFQPDDPSVFLKEQA</sequence>
<dbReference type="Proteomes" id="UP000604481">
    <property type="component" value="Unassembled WGS sequence"/>
</dbReference>
<dbReference type="Pfam" id="PF22817">
    <property type="entry name" value="ApeP-like"/>
    <property type="match status" value="1"/>
</dbReference>
<dbReference type="Gene3D" id="3.10.129.10">
    <property type="entry name" value="Hotdog Thioesterase"/>
    <property type="match status" value="1"/>
</dbReference>
<protein>
    <submittedName>
        <fullName evidence="1">3-hydroxylacyl-ACP dehydratase</fullName>
    </submittedName>
</protein>
<dbReference type="InterPro" id="IPR029069">
    <property type="entry name" value="HotDog_dom_sf"/>
</dbReference>
<dbReference type="InterPro" id="IPR016776">
    <property type="entry name" value="ApeP-like_dehydratase"/>
</dbReference>
<dbReference type="PIRSF" id="PIRSF020565">
    <property type="entry name" value="3Ho_Ac_ACP_DH_prd"/>
    <property type="match status" value="1"/>
</dbReference>
<dbReference type="SUPFAM" id="SSF54637">
    <property type="entry name" value="Thioesterase/thiol ester dehydrase-isomerase"/>
    <property type="match status" value="1"/>
</dbReference>
<name>A0A8J7FJ17_9NEIS</name>
<keyword evidence="2" id="KW-1185">Reference proteome</keyword>
<proteinExistence type="predicted"/>
<comment type="caution">
    <text evidence="1">The sequence shown here is derived from an EMBL/GenBank/DDBJ whole genome shotgun (WGS) entry which is preliminary data.</text>
</comment>
<dbReference type="EMBL" id="JADFUA010000001">
    <property type="protein sequence ID" value="MBE9607814.1"/>
    <property type="molecule type" value="Genomic_DNA"/>
</dbReference>
<evidence type="ECO:0000313" key="1">
    <source>
        <dbReference type="EMBL" id="MBE9607814.1"/>
    </source>
</evidence>
<dbReference type="AlphaFoldDB" id="A0A8J7FJ17"/>
<evidence type="ECO:0000313" key="2">
    <source>
        <dbReference type="Proteomes" id="UP000604481"/>
    </source>
</evidence>
<accession>A0A8J7FJ17</accession>
<reference evidence="1 2" key="1">
    <citation type="submission" date="2020-10" db="EMBL/GenBank/DDBJ databases">
        <title>The genome sequence of Chitinilyticum litopenaei 4Y14.</title>
        <authorList>
            <person name="Liu Y."/>
        </authorList>
    </citation>
    <scope>NUCLEOTIDE SEQUENCE [LARGE SCALE GENOMIC DNA]</scope>
    <source>
        <strain evidence="1 2">4Y14</strain>
    </source>
</reference>
<gene>
    <name evidence="1" type="ORF">INR99_00475</name>
</gene>
<organism evidence="1 2">
    <name type="scientific">Chitinilyticum piscinae</name>
    <dbReference type="NCBI Taxonomy" id="2866724"/>
    <lineage>
        <taxon>Bacteria</taxon>
        <taxon>Pseudomonadati</taxon>
        <taxon>Pseudomonadota</taxon>
        <taxon>Betaproteobacteria</taxon>
        <taxon>Neisseriales</taxon>
        <taxon>Chitinibacteraceae</taxon>
        <taxon>Chitinilyticum</taxon>
    </lineage>
</organism>